<evidence type="ECO:0000313" key="1">
    <source>
        <dbReference type="EMBL" id="VDM37037.1"/>
    </source>
</evidence>
<protein>
    <submittedName>
        <fullName evidence="3">Four helix bundle protein</fullName>
    </submittedName>
</protein>
<accession>A0A183UBD1</accession>
<reference evidence="3" key="1">
    <citation type="submission" date="2016-06" db="UniProtKB">
        <authorList>
            <consortium name="WormBaseParasite"/>
        </authorList>
    </citation>
    <scope>IDENTIFICATION</scope>
</reference>
<evidence type="ECO:0000313" key="2">
    <source>
        <dbReference type="Proteomes" id="UP000050794"/>
    </source>
</evidence>
<dbReference type="Proteomes" id="UP000050794">
    <property type="component" value="Unassembled WGS sequence"/>
</dbReference>
<dbReference type="EMBL" id="UYWY01019394">
    <property type="protein sequence ID" value="VDM37037.1"/>
    <property type="molecule type" value="Genomic_DNA"/>
</dbReference>
<sequence>MPTRKGDLQKYHFKQIPDHQQLAFYALGELLKQLNIQAIGMEEHCNDQSVCELKRRLLRIVQEALHGFGVFANISFRELKGRALRILKGTQSGCGIFAATSK</sequence>
<organism evidence="2 3">
    <name type="scientific">Toxocara canis</name>
    <name type="common">Canine roundworm</name>
    <dbReference type="NCBI Taxonomy" id="6265"/>
    <lineage>
        <taxon>Eukaryota</taxon>
        <taxon>Metazoa</taxon>
        <taxon>Ecdysozoa</taxon>
        <taxon>Nematoda</taxon>
        <taxon>Chromadorea</taxon>
        <taxon>Rhabditida</taxon>
        <taxon>Spirurina</taxon>
        <taxon>Ascaridomorpha</taxon>
        <taxon>Ascaridoidea</taxon>
        <taxon>Toxocaridae</taxon>
        <taxon>Toxocara</taxon>
    </lineage>
</organism>
<gene>
    <name evidence="1" type="ORF">TCNE_LOCUS5801</name>
</gene>
<reference evidence="1 2" key="2">
    <citation type="submission" date="2018-11" db="EMBL/GenBank/DDBJ databases">
        <authorList>
            <consortium name="Pathogen Informatics"/>
        </authorList>
    </citation>
    <scope>NUCLEOTIDE SEQUENCE [LARGE SCALE GENOMIC DNA]</scope>
</reference>
<keyword evidence="2" id="KW-1185">Reference proteome</keyword>
<proteinExistence type="predicted"/>
<dbReference type="WBParaSite" id="TCNE_0000580101-mRNA-1">
    <property type="protein sequence ID" value="TCNE_0000580101-mRNA-1"/>
    <property type="gene ID" value="TCNE_0000580101"/>
</dbReference>
<evidence type="ECO:0000313" key="3">
    <source>
        <dbReference type="WBParaSite" id="TCNE_0000580101-mRNA-1"/>
    </source>
</evidence>
<dbReference type="AlphaFoldDB" id="A0A183UBD1"/>
<name>A0A183UBD1_TOXCA</name>